<feature type="transmembrane region" description="Helical" evidence="8">
    <location>
        <begin position="72"/>
        <end position="93"/>
    </location>
</feature>
<dbReference type="Proteomes" id="UP000002415">
    <property type="component" value="Chromosome"/>
</dbReference>
<dbReference type="InterPro" id="IPR002781">
    <property type="entry name" value="TM_pro_TauE-like"/>
</dbReference>
<feature type="transmembrane region" description="Helical" evidence="8">
    <location>
        <begin position="132"/>
        <end position="160"/>
    </location>
</feature>
<keyword evidence="4 8" id="KW-1003">Cell membrane</keyword>
<evidence type="ECO:0000256" key="8">
    <source>
        <dbReference type="RuleBase" id="RU363041"/>
    </source>
</evidence>
<evidence type="ECO:0000256" key="3">
    <source>
        <dbReference type="ARBA" id="ARBA00022448"/>
    </source>
</evidence>
<gene>
    <name evidence="9" type="ordered locus">Fnod_0600</name>
</gene>
<evidence type="ECO:0000313" key="9">
    <source>
        <dbReference type="EMBL" id="ABS60455.1"/>
    </source>
</evidence>
<dbReference type="STRING" id="381764.Fnod_0600"/>
<reference evidence="9 10" key="2">
    <citation type="journal article" date="2009" name="Proc. Natl. Acad. Sci. U.S.A.">
        <title>On the chimeric nature, thermophilic origin, and phylogenetic placement of the Thermotogales.</title>
        <authorList>
            <person name="Zhaxybayeva O."/>
            <person name="Swithers K.S."/>
            <person name="Lapierre P."/>
            <person name="Fournier G.P."/>
            <person name="Bickhart D.M."/>
            <person name="DeBoy R.T."/>
            <person name="Nelson K.E."/>
            <person name="Nesbo C.L."/>
            <person name="Doolittle W.F."/>
            <person name="Gogarten J.P."/>
            <person name="Noll K.M."/>
        </authorList>
    </citation>
    <scope>NUCLEOTIDE SEQUENCE [LARGE SCALE GENOMIC DNA]</scope>
    <source>
        <strain evidence="10">ATCC 35602 / DSM 5306 / Rt17-B1</strain>
    </source>
</reference>
<evidence type="ECO:0000256" key="1">
    <source>
        <dbReference type="ARBA" id="ARBA00004651"/>
    </source>
</evidence>
<keyword evidence="6 8" id="KW-1133">Transmembrane helix</keyword>
<evidence type="ECO:0000313" key="10">
    <source>
        <dbReference type="Proteomes" id="UP000002415"/>
    </source>
</evidence>
<dbReference type="InterPro" id="IPR052017">
    <property type="entry name" value="TSUP"/>
</dbReference>
<dbReference type="Pfam" id="PF01925">
    <property type="entry name" value="TauE"/>
    <property type="match status" value="1"/>
</dbReference>
<feature type="transmembrane region" description="Helical" evidence="8">
    <location>
        <begin position="198"/>
        <end position="219"/>
    </location>
</feature>
<keyword evidence="5 8" id="KW-0812">Transmembrane</keyword>
<feature type="transmembrane region" description="Helical" evidence="8">
    <location>
        <begin position="226"/>
        <end position="244"/>
    </location>
</feature>
<keyword evidence="7 8" id="KW-0472">Membrane</keyword>
<dbReference type="GO" id="GO:0005886">
    <property type="term" value="C:plasma membrane"/>
    <property type="evidence" value="ECO:0007669"/>
    <property type="project" value="UniProtKB-SubCell"/>
</dbReference>
<evidence type="ECO:0000256" key="7">
    <source>
        <dbReference type="ARBA" id="ARBA00023136"/>
    </source>
</evidence>
<organism evidence="9 10">
    <name type="scientific">Fervidobacterium nodosum (strain ATCC 35602 / DSM 5306 / Rt17-B1)</name>
    <dbReference type="NCBI Taxonomy" id="381764"/>
    <lineage>
        <taxon>Bacteria</taxon>
        <taxon>Thermotogati</taxon>
        <taxon>Thermotogota</taxon>
        <taxon>Thermotogae</taxon>
        <taxon>Thermotogales</taxon>
        <taxon>Fervidobacteriaceae</taxon>
        <taxon>Fervidobacterium</taxon>
    </lineage>
</organism>
<reference evidence="9 10" key="1">
    <citation type="submission" date="2007-07" db="EMBL/GenBank/DDBJ databases">
        <title>Complete sequence of Fervidobacterium nodosum Rt17-B1.</title>
        <authorList>
            <consortium name="US DOE Joint Genome Institute"/>
            <person name="Copeland A."/>
            <person name="Lucas S."/>
            <person name="Lapidus A."/>
            <person name="Barry K."/>
            <person name="Glavina del Rio T."/>
            <person name="Dalin E."/>
            <person name="Tice H."/>
            <person name="Pitluck S."/>
            <person name="Saunders E."/>
            <person name="Brettin T."/>
            <person name="Bruce D."/>
            <person name="Detter J.C."/>
            <person name="Han C."/>
            <person name="Schmutz J."/>
            <person name="Larimer F."/>
            <person name="Land M."/>
            <person name="Hauser L."/>
            <person name="Kyrpides N."/>
            <person name="Mikhailova N."/>
            <person name="Nelson K."/>
            <person name="Gogarten J.P."/>
            <person name="Noll K."/>
            <person name="Richardson P."/>
        </authorList>
    </citation>
    <scope>NUCLEOTIDE SEQUENCE [LARGE SCALE GENOMIC DNA]</scope>
    <source>
        <strain evidence="10">ATCC 35602 / DSM 5306 / Rt17-B1</strain>
    </source>
</reference>
<evidence type="ECO:0000256" key="5">
    <source>
        <dbReference type="ARBA" id="ARBA00022692"/>
    </source>
</evidence>
<dbReference type="eggNOG" id="COG0730">
    <property type="taxonomic scope" value="Bacteria"/>
</dbReference>
<keyword evidence="3" id="KW-0813">Transport</keyword>
<proteinExistence type="inferred from homology"/>
<comment type="subcellular location">
    <subcellularLocation>
        <location evidence="1 8">Cell membrane</location>
        <topology evidence="1 8">Multi-pass membrane protein</topology>
    </subcellularLocation>
</comment>
<comment type="similarity">
    <text evidence="2 8">Belongs to the 4-toluene sulfonate uptake permease (TSUP) (TC 2.A.102) family.</text>
</comment>
<feature type="transmembrane region" description="Helical" evidence="8">
    <location>
        <begin position="100"/>
        <end position="120"/>
    </location>
</feature>
<protein>
    <recommendedName>
        <fullName evidence="8">Probable membrane transporter protein</fullName>
    </recommendedName>
</protein>
<name>A7HKM2_FERNB</name>
<dbReference type="EMBL" id="CP000771">
    <property type="protein sequence ID" value="ABS60455.1"/>
    <property type="molecule type" value="Genomic_DNA"/>
</dbReference>
<dbReference type="PANTHER" id="PTHR30269">
    <property type="entry name" value="TRANSMEMBRANE PROTEIN YFCA"/>
    <property type="match status" value="1"/>
</dbReference>
<dbReference type="PANTHER" id="PTHR30269:SF0">
    <property type="entry name" value="MEMBRANE TRANSPORTER PROTEIN YFCA-RELATED"/>
    <property type="match status" value="1"/>
</dbReference>
<keyword evidence="10" id="KW-1185">Reference proteome</keyword>
<sequence>MWMLVLLFFGGLVAGIINVLAGGGSFLTLPLLSLYGLAPSVANATNRIGILLQNISATGSFVKNKVLEPKRAGFLAIPTILGGIVGTSIVLKLPENIIKISVGIIFLVMSYFVLFSPKVWEEGKKDVKENKFLSFIVFFLIGLYGGYIQAGVGFFLIYALTMVEGYNIKSANAMKIFLTLLFTIFSLLLFSAGKKVEFVPGIVMGLGSFVGGYVGSYLNMKVNKKIIRIIVAVMMIISAISYLVK</sequence>
<accession>A7HKM2</accession>
<evidence type="ECO:0000256" key="6">
    <source>
        <dbReference type="ARBA" id="ARBA00022989"/>
    </source>
</evidence>
<dbReference type="RefSeq" id="WP_011993774.1">
    <property type="nucleotide sequence ID" value="NC_009718.1"/>
</dbReference>
<feature type="transmembrane region" description="Helical" evidence="8">
    <location>
        <begin position="172"/>
        <end position="192"/>
    </location>
</feature>
<evidence type="ECO:0000256" key="4">
    <source>
        <dbReference type="ARBA" id="ARBA00022475"/>
    </source>
</evidence>
<evidence type="ECO:0000256" key="2">
    <source>
        <dbReference type="ARBA" id="ARBA00009142"/>
    </source>
</evidence>
<dbReference type="HOGENOM" id="CLU_045498_2_3_0"/>
<dbReference type="AlphaFoldDB" id="A7HKM2"/>
<dbReference type="KEGG" id="fno:Fnod_0600"/>